<dbReference type="SUPFAM" id="SSF46785">
    <property type="entry name" value="Winged helix' DNA-binding domain"/>
    <property type="match status" value="1"/>
</dbReference>
<dbReference type="InterPro" id="IPR036388">
    <property type="entry name" value="WH-like_DNA-bd_sf"/>
</dbReference>
<feature type="domain" description="H15" evidence="5">
    <location>
        <begin position="41"/>
        <end position="111"/>
    </location>
</feature>
<dbReference type="Gene3D" id="1.10.10.10">
    <property type="entry name" value="Winged helix-like DNA-binding domain superfamily/Winged helix DNA-binding domain"/>
    <property type="match status" value="1"/>
</dbReference>
<feature type="compositionally biased region" description="Basic and acidic residues" evidence="4">
    <location>
        <begin position="566"/>
        <end position="585"/>
    </location>
</feature>
<protein>
    <recommendedName>
        <fullName evidence="5">H15 domain-containing protein</fullName>
    </recommendedName>
</protein>
<feature type="compositionally biased region" description="Basic and acidic residues" evidence="4">
    <location>
        <begin position="262"/>
        <end position="285"/>
    </location>
</feature>
<keyword evidence="7" id="KW-1185">Reference proteome</keyword>
<dbReference type="Pfam" id="PF00538">
    <property type="entry name" value="Linker_histone"/>
    <property type="match status" value="1"/>
</dbReference>
<accession>A0A803QF18</accession>
<evidence type="ECO:0000259" key="5">
    <source>
        <dbReference type="PROSITE" id="PS51504"/>
    </source>
</evidence>
<dbReference type="GO" id="GO:0005730">
    <property type="term" value="C:nucleolus"/>
    <property type="evidence" value="ECO:0007669"/>
    <property type="project" value="TreeGrafter"/>
</dbReference>
<dbReference type="AlphaFoldDB" id="A0A803QF18"/>
<feature type="region of interest" description="Disordered" evidence="4">
    <location>
        <begin position="494"/>
        <end position="585"/>
    </location>
</feature>
<dbReference type="GO" id="GO:0006334">
    <property type="term" value="P:nucleosome assembly"/>
    <property type="evidence" value="ECO:0007669"/>
    <property type="project" value="InterPro"/>
</dbReference>
<comment type="subcellular location">
    <subcellularLocation>
        <location evidence="1">Nucleus</location>
    </subcellularLocation>
</comment>
<dbReference type="PANTHER" id="PTHR11467">
    <property type="entry name" value="HISTONE H1"/>
    <property type="match status" value="1"/>
</dbReference>
<dbReference type="GO" id="GO:0030261">
    <property type="term" value="P:chromosome condensation"/>
    <property type="evidence" value="ECO:0007669"/>
    <property type="project" value="TreeGrafter"/>
</dbReference>
<feature type="compositionally biased region" description="Polar residues" evidence="4">
    <location>
        <begin position="501"/>
        <end position="510"/>
    </location>
</feature>
<evidence type="ECO:0000256" key="4">
    <source>
        <dbReference type="SAM" id="MobiDB-lite"/>
    </source>
</evidence>
<dbReference type="EnsemblPlants" id="evm.model.09.1627">
    <property type="protein sequence ID" value="cds.evm.model.09.1627"/>
    <property type="gene ID" value="evm.TU.09.1627"/>
</dbReference>
<dbReference type="PRINTS" id="PR00929">
    <property type="entry name" value="ATHOOK"/>
</dbReference>
<keyword evidence="3" id="KW-0539">Nucleus</keyword>
<name>A0A803QF18_CANSA</name>
<dbReference type="GO" id="GO:0003690">
    <property type="term" value="F:double-stranded DNA binding"/>
    <property type="evidence" value="ECO:0007669"/>
    <property type="project" value="TreeGrafter"/>
</dbReference>
<evidence type="ECO:0000313" key="6">
    <source>
        <dbReference type="EnsemblPlants" id="cds.evm.model.09.1627"/>
    </source>
</evidence>
<dbReference type="PROSITE" id="PS51504">
    <property type="entry name" value="H15"/>
    <property type="match status" value="1"/>
</dbReference>
<reference evidence="6" key="1">
    <citation type="submission" date="2018-11" db="EMBL/GenBank/DDBJ databases">
        <authorList>
            <person name="Grassa J C."/>
        </authorList>
    </citation>
    <scope>NUCLEOTIDE SEQUENCE [LARGE SCALE GENOMIC DNA]</scope>
</reference>
<dbReference type="PANTHER" id="PTHR11467:SF109">
    <property type="entry name" value="H15 DOMAIN-CONTAINING PROTEIN"/>
    <property type="match status" value="1"/>
</dbReference>
<feature type="compositionally biased region" description="Basic and acidic residues" evidence="4">
    <location>
        <begin position="295"/>
        <end position="326"/>
    </location>
</feature>
<dbReference type="InterPro" id="IPR017956">
    <property type="entry name" value="AT_hook_DNA-bd_motif"/>
</dbReference>
<keyword evidence="2" id="KW-0238">DNA-binding</keyword>
<dbReference type="GO" id="GO:0031492">
    <property type="term" value="F:nucleosomal DNA binding"/>
    <property type="evidence" value="ECO:0007669"/>
    <property type="project" value="TreeGrafter"/>
</dbReference>
<proteinExistence type="predicted"/>
<evidence type="ECO:0000256" key="2">
    <source>
        <dbReference type="ARBA" id="ARBA00023125"/>
    </source>
</evidence>
<evidence type="ECO:0000256" key="3">
    <source>
        <dbReference type="ARBA" id="ARBA00023242"/>
    </source>
</evidence>
<dbReference type="GO" id="GO:0000786">
    <property type="term" value="C:nucleosome"/>
    <property type="evidence" value="ECO:0007669"/>
    <property type="project" value="InterPro"/>
</dbReference>
<sequence>MENSKPNAKLKLKRAMEMLTGSLDRFRQLGINLGFENANGDCVMKQQMIFRAIMELNEGNGSSYEEIFEFIEREYCVMPFALGPFLRHYLRKLCGRREVLCVNDGVYILPDEGLESKKRKRGRKSGKKVGTQSKMKVAVEEIGKGRRIEEQGVSIKENDEQKKREDEEVQREVAVVENVDKGKEEETEIAEEQSKLERQQVNDVENEAAMQRTSLVVNNEEIVQQITKEKYEEVETLNKEGNVAGEKQNEMSEEQQPQVLVERNESENLNKECNEGETEEKHNEVVDEQLGISLKRTENDKSNEEHNESEERQYEVTEEQQTKLVDKTCQLAEAQNQQQQQQDEESKLSYDTTTTASALNDEKVEHGERKNEVIEEQQQPGMSFDRNDVQTQHTKVKKKQQLYKIRFSCKTRSASAQTAITPSNDTSSKGEQINMEQISELPIMQVFPGLKSFEKKLCLVLKRKHDQCHVQKRQLRSHNRLNIPALVPETTILEPPMLPSVSESAASSGHQNERKPKAIRKRGRPSKPKTQMKEKLPKCLGRGRPPKPKTDEDSISGVCVQNQKEQQPRRQDRGRPRKPKSDTEI</sequence>
<reference evidence="6" key="2">
    <citation type="submission" date="2021-03" db="UniProtKB">
        <authorList>
            <consortium name="EnsemblPlants"/>
        </authorList>
    </citation>
    <scope>IDENTIFICATION</scope>
</reference>
<feature type="compositionally biased region" description="Basic residues" evidence="4">
    <location>
        <begin position="517"/>
        <end position="527"/>
    </location>
</feature>
<evidence type="ECO:0000256" key="1">
    <source>
        <dbReference type="ARBA" id="ARBA00004123"/>
    </source>
</evidence>
<dbReference type="Gramene" id="evm.model.09.1627">
    <property type="protein sequence ID" value="cds.evm.model.09.1627"/>
    <property type="gene ID" value="evm.TU.09.1627"/>
</dbReference>
<dbReference type="EMBL" id="UZAU01000772">
    <property type="status" value="NOT_ANNOTATED_CDS"/>
    <property type="molecule type" value="Genomic_DNA"/>
</dbReference>
<dbReference type="Proteomes" id="UP000596661">
    <property type="component" value="Chromosome 9"/>
</dbReference>
<dbReference type="InterPro" id="IPR005818">
    <property type="entry name" value="Histone_H1/H5_H15"/>
</dbReference>
<feature type="region of interest" description="Disordered" evidence="4">
    <location>
        <begin position="237"/>
        <end position="358"/>
    </location>
</feature>
<organism evidence="6 7">
    <name type="scientific">Cannabis sativa</name>
    <name type="common">Hemp</name>
    <name type="synonym">Marijuana</name>
    <dbReference type="NCBI Taxonomy" id="3483"/>
    <lineage>
        <taxon>Eukaryota</taxon>
        <taxon>Viridiplantae</taxon>
        <taxon>Streptophyta</taxon>
        <taxon>Embryophyta</taxon>
        <taxon>Tracheophyta</taxon>
        <taxon>Spermatophyta</taxon>
        <taxon>Magnoliopsida</taxon>
        <taxon>eudicotyledons</taxon>
        <taxon>Gunneridae</taxon>
        <taxon>Pentapetalae</taxon>
        <taxon>rosids</taxon>
        <taxon>fabids</taxon>
        <taxon>Rosales</taxon>
        <taxon>Cannabaceae</taxon>
        <taxon>Cannabis</taxon>
    </lineage>
</organism>
<dbReference type="GO" id="GO:0045910">
    <property type="term" value="P:negative regulation of DNA recombination"/>
    <property type="evidence" value="ECO:0007669"/>
    <property type="project" value="TreeGrafter"/>
</dbReference>
<dbReference type="InterPro" id="IPR036390">
    <property type="entry name" value="WH_DNA-bd_sf"/>
</dbReference>
<feature type="compositionally biased region" description="Polar residues" evidence="4">
    <location>
        <begin position="349"/>
        <end position="358"/>
    </location>
</feature>
<evidence type="ECO:0000313" key="7">
    <source>
        <dbReference type="Proteomes" id="UP000596661"/>
    </source>
</evidence>